<proteinExistence type="predicted"/>
<comment type="caution">
    <text evidence="1">The sequence shown here is derived from an EMBL/GenBank/DDBJ whole genome shotgun (WGS) entry which is preliminary data.</text>
</comment>
<gene>
    <name evidence="1" type="ORF">CCHR01_11151</name>
</gene>
<keyword evidence="2" id="KW-1185">Reference proteome</keyword>
<dbReference type="Proteomes" id="UP001243330">
    <property type="component" value="Unassembled WGS sequence"/>
</dbReference>
<name>A0AAD9AF59_9PEZI</name>
<organism evidence="1 2">
    <name type="scientific">Colletotrichum chrysophilum</name>
    <dbReference type="NCBI Taxonomy" id="1836956"/>
    <lineage>
        <taxon>Eukaryota</taxon>
        <taxon>Fungi</taxon>
        <taxon>Dikarya</taxon>
        <taxon>Ascomycota</taxon>
        <taxon>Pezizomycotina</taxon>
        <taxon>Sordariomycetes</taxon>
        <taxon>Hypocreomycetidae</taxon>
        <taxon>Glomerellales</taxon>
        <taxon>Glomerellaceae</taxon>
        <taxon>Colletotrichum</taxon>
        <taxon>Colletotrichum gloeosporioides species complex</taxon>
    </lineage>
</organism>
<protein>
    <submittedName>
        <fullName evidence="1">Uncharacterized protein</fullName>
    </submittedName>
</protein>
<evidence type="ECO:0000313" key="2">
    <source>
        <dbReference type="Proteomes" id="UP001243330"/>
    </source>
</evidence>
<dbReference type="AlphaFoldDB" id="A0AAD9AF59"/>
<sequence length="242" mass="26616">MGARKPFLRTNFGQTSAAAVAVAKLGTTSRGGLSVQSWRVSEGRGPRGRPAARVWLGFGSRSAILPAPPWWGFGIGSTKHTPGPSLGHRRTHANHHKPSPFSLFVVTSTRAVVAYHRRDLQGEWLCSVCSVQGSVAHLTFRQMQGNSVRDGRGCRYCMPDSDADPPTRQAAQRPEIDDLYIAGAASCLQLRCARQLIETRPDSSRLHETCCRAQQTQEPCKAELPRGVPPYRLWRLNSSECE</sequence>
<accession>A0AAD9AF59</accession>
<dbReference type="EMBL" id="JAQOWY010000244">
    <property type="protein sequence ID" value="KAK1846200.1"/>
    <property type="molecule type" value="Genomic_DNA"/>
</dbReference>
<evidence type="ECO:0000313" key="1">
    <source>
        <dbReference type="EMBL" id="KAK1846200.1"/>
    </source>
</evidence>
<reference evidence="1" key="1">
    <citation type="submission" date="2023-01" db="EMBL/GenBank/DDBJ databases">
        <title>Colletotrichum chrysophilum M932 genome sequence.</title>
        <authorList>
            <person name="Baroncelli R."/>
        </authorList>
    </citation>
    <scope>NUCLEOTIDE SEQUENCE</scope>
    <source>
        <strain evidence="1">M932</strain>
    </source>
</reference>